<dbReference type="Pfam" id="PF09732">
    <property type="entry name" value="CactinC_cactus"/>
    <property type="match status" value="1"/>
</dbReference>
<evidence type="ECO:0000259" key="5">
    <source>
        <dbReference type="Pfam" id="PF09732"/>
    </source>
</evidence>
<dbReference type="InterPro" id="IPR019134">
    <property type="entry name" value="Cactin_C"/>
</dbReference>
<dbReference type="Pfam" id="PF10312">
    <property type="entry name" value="Cactin_mid"/>
    <property type="match status" value="1"/>
</dbReference>
<dbReference type="SMART" id="SM01050">
    <property type="entry name" value="CactinC_cactus"/>
    <property type="match status" value="1"/>
</dbReference>
<dbReference type="STRING" id="246404.A0A507FEM9"/>
<dbReference type="EMBL" id="QEAP01000167">
    <property type="protein sequence ID" value="TPX73746.1"/>
    <property type="molecule type" value="Genomic_DNA"/>
</dbReference>
<comment type="caution">
    <text evidence="7">The sequence shown here is derived from an EMBL/GenBank/DDBJ whole genome shotgun (WGS) entry which is preliminary data.</text>
</comment>
<gene>
    <name evidence="7" type="ORF">CcCBS67573_g05000</name>
</gene>
<dbReference type="AlphaFoldDB" id="A0A507FEM9"/>
<dbReference type="GO" id="GO:0005737">
    <property type="term" value="C:cytoplasm"/>
    <property type="evidence" value="ECO:0007669"/>
    <property type="project" value="TreeGrafter"/>
</dbReference>
<accession>A0A507FEM9</accession>
<dbReference type="GO" id="GO:0045292">
    <property type="term" value="P:mRNA cis splicing, via spliceosome"/>
    <property type="evidence" value="ECO:0007669"/>
    <property type="project" value="TreeGrafter"/>
</dbReference>
<protein>
    <recommendedName>
        <fullName evidence="2">Splicing factor Cactin</fullName>
    </recommendedName>
</protein>
<dbReference type="PANTHER" id="PTHR21737">
    <property type="entry name" value="POLYGLUTAMINE BINDING PROTEIN 1/MARVEL MEMBRANE-ASSOCIATING DOMAIN CONTAINING 3"/>
    <property type="match status" value="1"/>
</dbReference>
<feature type="region of interest" description="Disordered" evidence="4">
    <location>
        <begin position="374"/>
        <end position="403"/>
    </location>
</feature>
<dbReference type="GO" id="GO:0005681">
    <property type="term" value="C:spliceosomal complex"/>
    <property type="evidence" value="ECO:0007669"/>
    <property type="project" value="TreeGrafter"/>
</dbReference>
<evidence type="ECO:0000256" key="4">
    <source>
        <dbReference type="SAM" id="MobiDB-lite"/>
    </source>
</evidence>
<proteinExistence type="inferred from homology"/>
<name>A0A507FEM9_9FUNG</name>
<evidence type="ECO:0000259" key="6">
    <source>
        <dbReference type="Pfam" id="PF10312"/>
    </source>
</evidence>
<evidence type="ECO:0000256" key="2">
    <source>
        <dbReference type="ARBA" id="ARBA00034534"/>
    </source>
</evidence>
<comment type="similarity">
    <text evidence="1">Belongs to the CACTIN family.</text>
</comment>
<feature type="region of interest" description="Disordered" evidence="4">
    <location>
        <begin position="1"/>
        <end position="47"/>
    </location>
</feature>
<feature type="coiled-coil region" evidence="3">
    <location>
        <begin position="483"/>
        <end position="510"/>
    </location>
</feature>
<feature type="compositionally biased region" description="Basic residues" evidence="4">
    <location>
        <begin position="1"/>
        <end position="18"/>
    </location>
</feature>
<feature type="domain" description="Splicing factor cactin central" evidence="6">
    <location>
        <begin position="145"/>
        <end position="342"/>
    </location>
</feature>
<dbReference type="PANTHER" id="PTHR21737:SF4">
    <property type="entry name" value="SPLICING FACTOR CACTIN"/>
    <property type="match status" value="1"/>
</dbReference>
<evidence type="ECO:0000256" key="1">
    <source>
        <dbReference type="ARBA" id="ARBA00006895"/>
    </source>
</evidence>
<feature type="compositionally biased region" description="Basic and acidic residues" evidence="4">
    <location>
        <begin position="30"/>
        <end position="47"/>
    </location>
</feature>
<keyword evidence="3" id="KW-0175">Coiled coil</keyword>
<sequence length="678" mass="78013">MGKDKKKKEKKDKKKKRHADSDSSAESQSDGERDRKRAKRKEEKKLLKQELLAQKEALVGEQMAAQLGYSNKDNPFGDSNLGGSFVWVKKREKELKDGITREDRSKRDFEKRTEVHSELERLKVLRDQRDADLQLREQEAARLKREQDRAALGDWEKREDTFHWQQAKTRAKIRISEGRAKPIDIIAVNVSMATDSALAQEFDAMGFDIDTEEPYMIFSNLNLQETQELHKDIRLYMELETVEENKAFWESMLIVCDDEVTRLATERDVARNGSRVSKHEQDVKEDITNMLNNKTYSQLQTIQKQVEQRLSGESGPVDVEFWEAVMKALIVWKAKARLKDMHEKMLQVRLAQLRSAKENPAANVTTLLTGGTVVTQNPNLLPPPARASGSSSAGAPSNAPATAPQKLGRSLLIGAGAIAAKEAAEKAAKALKEMESVNAARGGWDEDLNEIHRGEDGFVEKYDPSMSPLVTEDLLREDRYFDLIDEEVDYEQLMTQRRQLLKELSDAAEAATHSQASQELEATFIKHAANEMEDDEEAFMEEAKGAVDKTTYLWQDKYRPRKPRFFNRVHTGYEWNKYNQTHYDSDNPPPKVVQGYKFNIFYPDLIDKSKTPTYKIERDAGYPDTVILRFIASAPYEDIAFRIVKKEWEYGHKSGFRSSFDRGVLQLHFHFKRQFYRR</sequence>
<keyword evidence="8" id="KW-1185">Reference proteome</keyword>
<evidence type="ECO:0000256" key="3">
    <source>
        <dbReference type="SAM" id="Coils"/>
    </source>
</evidence>
<evidence type="ECO:0000313" key="7">
    <source>
        <dbReference type="EMBL" id="TPX73746.1"/>
    </source>
</evidence>
<dbReference type="InterPro" id="IPR018816">
    <property type="entry name" value="Cactin_central"/>
</dbReference>
<feature type="domain" description="Splicing factor Cactin C-terminal" evidence="5">
    <location>
        <begin position="554"/>
        <end position="678"/>
    </location>
</feature>
<dbReference type="OrthoDB" id="265955at2759"/>
<evidence type="ECO:0000313" key="8">
    <source>
        <dbReference type="Proteomes" id="UP000320333"/>
    </source>
</evidence>
<feature type="compositionally biased region" description="Low complexity" evidence="4">
    <location>
        <begin position="386"/>
        <end position="403"/>
    </location>
</feature>
<organism evidence="7 8">
    <name type="scientific">Chytriomyces confervae</name>
    <dbReference type="NCBI Taxonomy" id="246404"/>
    <lineage>
        <taxon>Eukaryota</taxon>
        <taxon>Fungi</taxon>
        <taxon>Fungi incertae sedis</taxon>
        <taxon>Chytridiomycota</taxon>
        <taxon>Chytridiomycota incertae sedis</taxon>
        <taxon>Chytridiomycetes</taxon>
        <taxon>Chytridiales</taxon>
        <taxon>Chytriomycetaceae</taxon>
        <taxon>Chytriomyces</taxon>
    </lineage>
</organism>
<dbReference type="Proteomes" id="UP000320333">
    <property type="component" value="Unassembled WGS sequence"/>
</dbReference>
<reference evidence="7 8" key="1">
    <citation type="journal article" date="2019" name="Sci. Rep.">
        <title>Comparative genomics of chytrid fungi reveal insights into the obligate biotrophic and pathogenic lifestyle of Synchytrium endobioticum.</title>
        <authorList>
            <person name="van de Vossenberg B.T.L.H."/>
            <person name="Warris S."/>
            <person name="Nguyen H.D.T."/>
            <person name="van Gent-Pelzer M.P.E."/>
            <person name="Joly D.L."/>
            <person name="van de Geest H.C."/>
            <person name="Bonants P.J.M."/>
            <person name="Smith D.S."/>
            <person name="Levesque C.A."/>
            <person name="van der Lee T.A.J."/>
        </authorList>
    </citation>
    <scope>NUCLEOTIDE SEQUENCE [LARGE SCALE GENOMIC DNA]</scope>
    <source>
        <strain evidence="7 8">CBS 675.73</strain>
    </source>
</reference>